<proteinExistence type="predicted"/>
<dbReference type="RefSeq" id="WP_159124199.1">
    <property type="nucleotide sequence ID" value="NZ_CP060811.1"/>
</dbReference>
<evidence type="ECO:0000313" key="2">
    <source>
        <dbReference type="Proteomes" id="UP000596079"/>
    </source>
</evidence>
<evidence type="ECO:0000313" key="1">
    <source>
        <dbReference type="EMBL" id="QQN88206.1"/>
    </source>
</evidence>
<reference evidence="1 2" key="1">
    <citation type="submission" date="2020-08" db="EMBL/GenBank/DDBJ databases">
        <title>Emergence of ISAba1-mediated novel tet(X) in Acinetobacter variabilis from a chicken farm.</title>
        <authorList>
            <person name="Peng K."/>
            <person name="Li R."/>
        </authorList>
    </citation>
    <scope>NUCLEOTIDE SEQUENCE [LARGE SCALE GENOMIC DNA]</scope>
    <source>
        <strain evidence="1 2">XM9F202-2</strain>
    </source>
</reference>
<accession>A0A7T7WI89</accession>
<dbReference type="Proteomes" id="UP000596079">
    <property type="component" value="Chromosome"/>
</dbReference>
<gene>
    <name evidence="1" type="ORF">IAQ69_00470</name>
</gene>
<organism evidence="1 2">
    <name type="scientific">Acinetobacter variabilis</name>
    <dbReference type="NCBI Taxonomy" id="70346"/>
    <lineage>
        <taxon>Bacteria</taxon>
        <taxon>Pseudomonadati</taxon>
        <taxon>Pseudomonadota</taxon>
        <taxon>Gammaproteobacteria</taxon>
        <taxon>Moraxellales</taxon>
        <taxon>Moraxellaceae</taxon>
        <taxon>Acinetobacter</taxon>
    </lineage>
</organism>
<protein>
    <submittedName>
        <fullName evidence="1">Uncharacterized protein</fullName>
    </submittedName>
</protein>
<dbReference type="GeneID" id="89667436"/>
<dbReference type="EMBL" id="CP060811">
    <property type="protein sequence ID" value="QQN88206.1"/>
    <property type="molecule type" value="Genomic_DNA"/>
</dbReference>
<dbReference type="AlphaFoldDB" id="A0A7T7WI89"/>
<sequence>MTTAYRIVIDLPDLEQSKYYSHDLPKIKAVFALFIKDLCNYFNQLQN</sequence>
<name>A0A7T7WI89_9GAMM</name>